<dbReference type="EMBL" id="SWKU01000040">
    <property type="protein sequence ID" value="KAF2994468.1"/>
    <property type="molecule type" value="Genomic_DNA"/>
</dbReference>
<keyword evidence="2" id="KW-0808">Transferase</keyword>
<protein>
    <recommendedName>
        <fullName evidence="4">O-methyltransferase C-terminal domain-containing protein</fullName>
    </recommendedName>
</protein>
<dbReference type="Pfam" id="PF00891">
    <property type="entry name" value="Methyltransf_2"/>
    <property type="match status" value="1"/>
</dbReference>
<dbReference type="GO" id="GO:0032259">
    <property type="term" value="P:methylation"/>
    <property type="evidence" value="ECO:0007669"/>
    <property type="project" value="UniProtKB-KW"/>
</dbReference>
<dbReference type="PANTHER" id="PTHR43712:SF5">
    <property type="entry name" value="O-METHYLTRANSFERASE ASQN-RELATED"/>
    <property type="match status" value="1"/>
</dbReference>
<reference evidence="5" key="1">
    <citation type="submission" date="2019-04" db="EMBL/GenBank/DDBJ databases">
        <title>Sequencing of skin fungus with MAO and IRED activity.</title>
        <authorList>
            <person name="Marsaioli A.J."/>
            <person name="Bonatto J.M.C."/>
            <person name="Reis Junior O."/>
        </authorList>
    </citation>
    <scope>NUCLEOTIDE SEQUENCE</scope>
    <source>
        <strain evidence="5">30M1</strain>
    </source>
</reference>
<dbReference type="SUPFAM" id="SSF53335">
    <property type="entry name" value="S-adenosyl-L-methionine-dependent methyltransferases"/>
    <property type="match status" value="1"/>
</dbReference>
<evidence type="ECO:0000256" key="3">
    <source>
        <dbReference type="ARBA" id="ARBA00022691"/>
    </source>
</evidence>
<dbReference type="OrthoDB" id="1606438at2759"/>
<dbReference type="InterPro" id="IPR016461">
    <property type="entry name" value="COMT-like"/>
</dbReference>
<dbReference type="InterPro" id="IPR029063">
    <property type="entry name" value="SAM-dependent_MTases_sf"/>
</dbReference>
<evidence type="ECO:0000256" key="2">
    <source>
        <dbReference type="ARBA" id="ARBA00022679"/>
    </source>
</evidence>
<evidence type="ECO:0000313" key="6">
    <source>
        <dbReference type="Proteomes" id="UP000801428"/>
    </source>
</evidence>
<dbReference type="Gene3D" id="3.40.50.150">
    <property type="entry name" value="Vaccinia Virus protein VP39"/>
    <property type="match status" value="1"/>
</dbReference>
<dbReference type="AlphaFoldDB" id="A0A9P4T4K7"/>
<proteinExistence type="predicted"/>
<sequence>MKADHVVDYYDWKALGKASVVGGSFGHISVALAKHAPELTFTVQDLPETVEKGKALFDDMILDDTVRQRIRFEPYNLNDTQPATGADVYFFRTIFHNWPKIHCVRFLKNLVPALKPGAKILTNEIVLRRPGALTAWDSRIAHNMEINMITMFNAVERTDDEWRDTFTLADSRFEVVAFRNPKECEGNLFAIVEAVWKA</sequence>
<dbReference type="PROSITE" id="PS51683">
    <property type="entry name" value="SAM_OMT_II"/>
    <property type="match status" value="1"/>
</dbReference>
<dbReference type="InterPro" id="IPR001077">
    <property type="entry name" value="COMT_C"/>
</dbReference>
<dbReference type="Proteomes" id="UP000801428">
    <property type="component" value="Unassembled WGS sequence"/>
</dbReference>
<gene>
    <name evidence="5" type="ORF">E8E13_000145</name>
</gene>
<keyword evidence="6" id="KW-1185">Reference proteome</keyword>
<feature type="domain" description="O-methyltransferase C-terminal" evidence="4">
    <location>
        <begin position="3"/>
        <end position="167"/>
    </location>
</feature>
<dbReference type="PANTHER" id="PTHR43712">
    <property type="entry name" value="PUTATIVE (AFU_ORTHOLOGUE AFUA_4G14580)-RELATED"/>
    <property type="match status" value="1"/>
</dbReference>
<evidence type="ECO:0000259" key="4">
    <source>
        <dbReference type="Pfam" id="PF00891"/>
    </source>
</evidence>
<evidence type="ECO:0000256" key="1">
    <source>
        <dbReference type="ARBA" id="ARBA00022603"/>
    </source>
</evidence>
<keyword evidence="3" id="KW-0949">S-adenosyl-L-methionine</keyword>
<dbReference type="GO" id="GO:0008171">
    <property type="term" value="F:O-methyltransferase activity"/>
    <property type="evidence" value="ECO:0007669"/>
    <property type="project" value="InterPro"/>
</dbReference>
<comment type="caution">
    <text evidence="5">The sequence shown here is derived from an EMBL/GenBank/DDBJ whole genome shotgun (WGS) entry which is preliminary data.</text>
</comment>
<keyword evidence="1" id="KW-0489">Methyltransferase</keyword>
<name>A0A9P4T4K7_CURKU</name>
<organism evidence="5 6">
    <name type="scientific">Curvularia kusanoi</name>
    <name type="common">Cochliobolus kusanoi</name>
    <dbReference type="NCBI Taxonomy" id="90978"/>
    <lineage>
        <taxon>Eukaryota</taxon>
        <taxon>Fungi</taxon>
        <taxon>Dikarya</taxon>
        <taxon>Ascomycota</taxon>
        <taxon>Pezizomycotina</taxon>
        <taxon>Dothideomycetes</taxon>
        <taxon>Pleosporomycetidae</taxon>
        <taxon>Pleosporales</taxon>
        <taxon>Pleosporineae</taxon>
        <taxon>Pleosporaceae</taxon>
        <taxon>Curvularia</taxon>
    </lineage>
</organism>
<evidence type="ECO:0000313" key="5">
    <source>
        <dbReference type="EMBL" id="KAF2994468.1"/>
    </source>
</evidence>
<accession>A0A9P4T4K7</accession>